<dbReference type="Gene3D" id="3.40.630.30">
    <property type="match status" value="1"/>
</dbReference>
<dbReference type="InterPro" id="IPR013653">
    <property type="entry name" value="GCN5-like_dom"/>
</dbReference>
<dbReference type="Proteomes" id="UP000283509">
    <property type="component" value="Unassembled WGS sequence"/>
</dbReference>
<protein>
    <submittedName>
        <fullName evidence="2">Putative glycine N-acyltransferase-like protein 3</fullName>
    </submittedName>
</protein>
<organism evidence="2 3">
    <name type="scientific">Penaeus vannamei</name>
    <name type="common">Whiteleg shrimp</name>
    <name type="synonym">Litopenaeus vannamei</name>
    <dbReference type="NCBI Taxonomy" id="6689"/>
    <lineage>
        <taxon>Eukaryota</taxon>
        <taxon>Metazoa</taxon>
        <taxon>Ecdysozoa</taxon>
        <taxon>Arthropoda</taxon>
        <taxon>Crustacea</taxon>
        <taxon>Multicrustacea</taxon>
        <taxon>Malacostraca</taxon>
        <taxon>Eumalacostraca</taxon>
        <taxon>Eucarida</taxon>
        <taxon>Decapoda</taxon>
        <taxon>Dendrobranchiata</taxon>
        <taxon>Penaeoidea</taxon>
        <taxon>Penaeidae</taxon>
        <taxon>Penaeus</taxon>
    </lineage>
</organism>
<dbReference type="PANTHER" id="PTHR20958">
    <property type="entry name" value="GLYCINE N-ACYLTRANSFERASE-LIKE PROTEIN"/>
    <property type="match status" value="1"/>
</dbReference>
<comment type="caution">
    <text evidence="2">The sequence shown here is derived from an EMBL/GenBank/DDBJ whole genome shotgun (WGS) entry which is preliminary data.</text>
</comment>
<dbReference type="OrthoDB" id="6336073at2759"/>
<dbReference type="GO" id="GO:0016747">
    <property type="term" value="F:acyltransferase activity, transferring groups other than amino-acyl groups"/>
    <property type="evidence" value="ECO:0007669"/>
    <property type="project" value="InterPro"/>
</dbReference>
<dbReference type="EMBL" id="QCYY01001327">
    <property type="protein sequence ID" value="ROT78827.1"/>
    <property type="molecule type" value="Genomic_DNA"/>
</dbReference>
<keyword evidence="2" id="KW-0012">Acyltransferase</keyword>
<dbReference type="STRING" id="6689.A0A423TQU5"/>
<proteinExistence type="predicted"/>
<name>A0A423TQU5_PENVA</name>
<dbReference type="Pfam" id="PF08445">
    <property type="entry name" value="FR47"/>
    <property type="match status" value="1"/>
</dbReference>
<reference evidence="2 3" key="2">
    <citation type="submission" date="2019-01" db="EMBL/GenBank/DDBJ databases">
        <title>The decoding of complex shrimp genome reveals the adaptation for benthos swimmer, frequently molting mechanism and breeding impact on genome.</title>
        <authorList>
            <person name="Sun Y."/>
            <person name="Gao Y."/>
            <person name="Yu Y."/>
        </authorList>
    </citation>
    <scope>NUCLEOTIDE SEQUENCE [LARGE SCALE GENOMIC DNA]</scope>
    <source>
        <tissue evidence="2">Muscle</tissue>
    </source>
</reference>
<evidence type="ECO:0000259" key="1">
    <source>
        <dbReference type="Pfam" id="PF08445"/>
    </source>
</evidence>
<keyword evidence="2" id="KW-0808">Transferase</keyword>
<dbReference type="PANTHER" id="PTHR20958:SF6">
    <property type="entry name" value="GLYCINE N-ACYLTRANSFERASE-LIKE PROTEIN"/>
    <property type="match status" value="1"/>
</dbReference>
<dbReference type="AlphaFoldDB" id="A0A423TQU5"/>
<keyword evidence="3" id="KW-1185">Reference proteome</keyword>
<dbReference type="SUPFAM" id="SSF55729">
    <property type="entry name" value="Acyl-CoA N-acyltransferases (Nat)"/>
    <property type="match status" value="1"/>
</dbReference>
<evidence type="ECO:0000313" key="2">
    <source>
        <dbReference type="EMBL" id="ROT78827.1"/>
    </source>
</evidence>
<dbReference type="InterPro" id="IPR016181">
    <property type="entry name" value="Acyl_CoA_acyltransferase"/>
</dbReference>
<sequence length="308" mass="34105">MQEPFAAASEGLAALADRIKADFPESVSIYNSLLLHARGHARAYSFYTLKAAPHSHVVMWCHSERNEDSQTNDSWLGLHCRKEEVDLLKAALQQTRLLDWEGRLCVYHVPEHLKNAVQEVAAARAGQELDASRCYTFAYQPLQQEEPIRCSAGLRVYRLGRKGVRHMLDTSKFDKKKNFDEMLHLVRSAPSAGVYEDPSAESEAVVDAASLPFGPEEQAPVAWITTSFYGGLAILMTEERHRGRGLAKLVTQVAARMLAGQGYVPHAHAEATNVPSVKMFESPRLAGAAPGLFHAQSVITVICQLSRR</sequence>
<evidence type="ECO:0000313" key="3">
    <source>
        <dbReference type="Proteomes" id="UP000283509"/>
    </source>
</evidence>
<gene>
    <name evidence="2" type="ORF">C7M84_002454</name>
</gene>
<accession>A0A423TQU5</accession>
<dbReference type="InterPro" id="IPR053225">
    <property type="entry name" value="Acyl-CoA_N-acyltransferase"/>
</dbReference>
<feature type="domain" description="GCN5-related N-acetyltransferase Rv2170-like" evidence="1">
    <location>
        <begin position="218"/>
        <end position="281"/>
    </location>
</feature>
<reference evidence="2 3" key="1">
    <citation type="submission" date="2018-04" db="EMBL/GenBank/DDBJ databases">
        <authorList>
            <person name="Zhang X."/>
            <person name="Yuan J."/>
            <person name="Li F."/>
            <person name="Xiang J."/>
        </authorList>
    </citation>
    <scope>NUCLEOTIDE SEQUENCE [LARGE SCALE GENOMIC DNA]</scope>
    <source>
        <tissue evidence="2">Muscle</tissue>
    </source>
</reference>